<comment type="similarity">
    <text evidence="2">Belongs to the bacterial solute-binding protein 8 family.</text>
</comment>
<dbReference type="Pfam" id="PF01497">
    <property type="entry name" value="Peripla_BP_2"/>
    <property type="match status" value="1"/>
</dbReference>
<comment type="subcellular location">
    <subcellularLocation>
        <location evidence="1">Cell envelope</location>
    </subcellularLocation>
</comment>
<gene>
    <name evidence="8" type="ORF">GXP70_02965</name>
</gene>
<feature type="compositionally biased region" description="Low complexity" evidence="5">
    <location>
        <begin position="31"/>
        <end position="57"/>
    </location>
</feature>
<dbReference type="RefSeq" id="WP_162355092.1">
    <property type="nucleotide sequence ID" value="NZ_CP048209.1"/>
</dbReference>
<evidence type="ECO:0000256" key="6">
    <source>
        <dbReference type="SAM" id="SignalP"/>
    </source>
</evidence>
<keyword evidence="4 6" id="KW-0732">Signal</keyword>
<dbReference type="GO" id="GO:1901678">
    <property type="term" value="P:iron coordination entity transport"/>
    <property type="evidence" value="ECO:0007669"/>
    <property type="project" value="UniProtKB-ARBA"/>
</dbReference>
<feature type="region of interest" description="Disordered" evidence="5">
    <location>
        <begin position="30"/>
        <end position="84"/>
    </location>
</feature>
<evidence type="ECO:0000313" key="8">
    <source>
        <dbReference type="EMBL" id="QHT59024.1"/>
    </source>
</evidence>
<name>A0A6C0FUN5_9BACL</name>
<keyword evidence="9" id="KW-1185">Reference proteome</keyword>
<organism evidence="8 9">
    <name type="scientific">Paenibacillus lycopersici</name>
    <dbReference type="NCBI Taxonomy" id="2704462"/>
    <lineage>
        <taxon>Bacteria</taxon>
        <taxon>Bacillati</taxon>
        <taxon>Bacillota</taxon>
        <taxon>Bacilli</taxon>
        <taxon>Bacillales</taxon>
        <taxon>Paenibacillaceae</taxon>
        <taxon>Paenibacillus</taxon>
    </lineage>
</organism>
<dbReference type="PANTHER" id="PTHR30532:SF29">
    <property type="entry name" value="FE(3+) DICITRATE-BINDING PERIPLASMIC PROTEIN"/>
    <property type="match status" value="1"/>
</dbReference>
<dbReference type="KEGG" id="plyc:GXP70_02965"/>
<dbReference type="Proteomes" id="UP000476064">
    <property type="component" value="Chromosome"/>
</dbReference>
<dbReference type="PANTHER" id="PTHR30532">
    <property type="entry name" value="IRON III DICITRATE-BINDING PERIPLASMIC PROTEIN"/>
    <property type="match status" value="1"/>
</dbReference>
<evidence type="ECO:0000256" key="5">
    <source>
        <dbReference type="SAM" id="MobiDB-lite"/>
    </source>
</evidence>
<dbReference type="AlphaFoldDB" id="A0A6C0FUN5"/>
<dbReference type="PROSITE" id="PS51257">
    <property type="entry name" value="PROKAR_LIPOPROTEIN"/>
    <property type="match status" value="1"/>
</dbReference>
<dbReference type="EMBL" id="CP048209">
    <property type="protein sequence ID" value="QHT59024.1"/>
    <property type="molecule type" value="Genomic_DNA"/>
</dbReference>
<dbReference type="PROSITE" id="PS50983">
    <property type="entry name" value="FE_B12_PBP"/>
    <property type="match status" value="1"/>
</dbReference>
<sequence>MLTNTKLRLVIMLSVLSLALFGCGNANGDASTANPNSNSKSNSTTVSSSDNLSSSPSGAAANETAAGQSDSETASPADQASPRAFTDDVGHKIDVPADPQRIVAPYLEDALLSLGVTPSAQWSAGALLLNYLQPQLKDVPKLDFINLPPEQIASFKPDLFIVPFAVRAEKGAYDQFAKIAPTYVFQDATKDWRKTLLTLGDLLGRTDKANEALTAYDAKMAEIKQSLQDKAADKSAAILLISDKSFSVMQDRTYSGNVVYGTLGFRVPPQAEGTDWKEISLEVLPELDADYIFLMQVDGADPLQNKDLASVYDTSVWKNLKAVQDGHVFSVDRDYWINAGLIANEKVAEDVRKLVAG</sequence>
<evidence type="ECO:0000313" key="9">
    <source>
        <dbReference type="Proteomes" id="UP000476064"/>
    </source>
</evidence>
<dbReference type="SUPFAM" id="SSF53807">
    <property type="entry name" value="Helical backbone' metal receptor"/>
    <property type="match status" value="1"/>
</dbReference>
<feature type="signal peptide" evidence="6">
    <location>
        <begin position="1"/>
        <end position="28"/>
    </location>
</feature>
<dbReference type="InterPro" id="IPR051313">
    <property type="entry name" value="Bact_iron-sidero_bind"/>
</dbReference>
<proteinExistence type="inferred from homology"/>
<evidence type="ECO:0000256" key="4">
    <source>
        <dbReference type="ARBA" id="ARBA00022729"/>
    </source>
</evidence>
<evidence type="ECO:0000256" key="3">
    <source>
        <dbReference type="ARBA" id="ARBA00022448"/>
    </source>
</evidence>
<protein>
    <submittedName>
        <fullName evidence="8">ABC transporter substrate-binding protein</fullName>
    </submittedName>
</protein>
<feature type="chain" id="PRO_5025674235" evidence="6">
    <location>
        <begin position="29"/>
        <end position="357"/>
    </location>
</feature>
<reference evidence="8 9" key="1">
    <citation type="submission" date="2020-01" db="EMBL/GenBank/DDBJ databases">
        <title>Paenibacillus sp. nov., isolated from tomato rhizosphere.</title>
        <authorList>
            <person name="Weon H.-Y."/>
            <person name="Lee S.A."/>
        </authorList>
    </citation>
    <scope>NUCLEOTIDE SEQUENCE [LARGE SCALE GENOMIC DNA]</scope>
    <source>
        <strain evidence="8 9">12200R-189</strain>
    </source>
</reference>
<dbReference type="InterPro" id="IPR002491">
    <property type="entry name" value="ABC_transptr_periplasmic_BD"/>
</dbReference>
<evidence type="ECO:0000259" key="7">
    <source>
        <dbReference type="PROSITE" id="PS50983"/>
    </source>
</evidence>
<dbReference type="Gene3D" id="3.40.50.1980">
    <property type="entry name" value="Nitrogenase molybdenum iron protein domain"/>
    <property type="match status" value="2"/>
</dbReference>
<dbReference type="GO" id="GO:0030288">
    <property type="term" value="C:outer membrane-bounded periplasmic space"/>
    <property type="evidence" value="ECO:0007669"/>
    <property type="project" value="TreeGrafter"/>
</dbReference>
<feature type="compositionally biased region" description="Polar residues" evidence="5">
    <location>
        <begin position="65"/>
        <end position="78"/>
    </location>
</feature>
<evidence type="ECO:0000256" key="2">
    <source>
        <dbReference type="ARBA" id="ARBA00008814"/>
    </source>
</evidence>
<evidence type="ECO:0000256" key="1">
    <source>
        <dbReference type="ARBA" id="ARBA00004196"/>
    </source>
</evidence>
<keyword evidence="3" id="KW-0813">Transport</keyword>
<accession>A0A6C0FUN5</accession>
<feature type="domain" description="Fe/B12 periplasmic-binding" evidence="7">
    <location>
        <begin position="99"/>
        <end position="357"/>
    </location>
</feature>